<dbReference type="EMBL" id="JBHLUU010000015">
    <property type="protein sequence ID" value="MFC0474240.1"/>
    <property type="molecule type" value="Genomic_DNA"/>
</dbReference>
<dbReference type="PANTHER" id="PTHR31793:SF24">
    <property type="entry name" value="LONG-CHAIN ACYL-COA THIOESTERASE FADM"/>
    <property type="match status" value="1"/>
</dbReference>
<dbReference type="EC" id="3.1.2.-" evidence="1"/>
<comment type="caution">
    <text evidence="1">The sequence shown here is derived from an EMBL/GenBank/DDBJ whole genome shotgun (WGS) entry which is preliminary data.</text>
</comment>
<dbReference type="InterPro" id="IPR029069">
    <property type="entry name" value="HotDog_dom_sf"/>
</dbReference>
<name>A0ABV6KLP5_9BACI</name>
<dbReference type="InterPro" id="IPR050563">
    <property type="entry name" value="4-hydroxybenzoyl-CoA_TE"/>
</dbReference>
<organism evidence="1 2">
    <name type="scientific">Robertmurraya beringensis</name>
    <dbReference type="NCBI Taxonomy" id="641660"/>
    <lineage>
        <taxon>Bacteria</taxon>
        <taxon>Bacillati</taxon>
        <taxon>Bacillota</taxon>
        <taxon>Bacilli</taxon>
        <taxon>Bacillales</taxon>
        <taxon>Bacillaceae</taxon>
        <taxon>Robertmurraya</taxon>
    </lineage>
</organism>
<keyword evidence="2" id="KW-1185">Reference proteome</keyword>
<keyword evidence="1" id="KW-0378">Hydrolase</keyword>
<sequence>MKKVSYIHDFETWEQGFTYSNKIKVRFSETDMFGHMNNTVPFAYFEESRIGFFKHIGLMQDWVQKESTTIPIVADLQCDFLNQVFFDDILVIFVKIESVGNTSIDLHYLGKKQNGDVCFVGRGTMVQMCKRTGKGVPWTEVTRDRFKQSNKILS</sequence>
<dbReference type="CDD" id="cd00586">
    <property type="entry name" value="4HBT"/>
    <property type="match status" value="1"/>
</dbReference>
<accession>A0ABV6KLP5</accession>
<evidence type="ECO:0000313" key="2">
    <source>
        <dbReference type="Proteomes" id="UP001589738"/>
    </source>
</evidence>
<evidence type="ECO:0000313" key="1">
    <source>
        <dbReference type="EMBL" id="MFC0474240.1"/>
    </source>
</evidence>
<dbReference type="RefSeq" id="WP_160546685.1">
    <property type="nucleotide sequence ID" value="NZ_JBHLUU010000015.1"/>
</dbReference>
<dbReference type="Proteomes" id="UP001589738">
    <property type="component" value="Unassembled WGS sequence"/>
</dbReference>
<dbReference type="Gene3D" id="3.10.129.10">
    <property type="entry name" value="Hotdog Thioesterase"/>
    <property type="match status" value="1"/>
</dbReference>
<protein>
    <submittedName>
        <fullName evidence="1">Acyl-CoA thioesterase</fullName>
        <ecNumber evidence="1">3.1.2.-</ecNumber>
    </submittedName>
</protein>
<reference evidence="1 2" key="1">
    <citation type="submission" date="2024-09" db="EMBL/GenBank/DDBJ databases">
        <authorList>
            <person name="Sun Q."/>
            <person name="Mori K."/>
        </authorList>
    </citation>
    <scope>NUCLEOTIDE SEQUENCE [LARGE SCALE GENOMIC DNA]</scope>
    <source>
        <strain evidence="1 2">CGMCC 1.9126</strain>
    </source>
</reference>
<dbReference type="Pfam" id="PF13279">
    <property type="entry name" value="4HBT_2"/>
    <property type="match status" value="1"/>
</dbReference>
<gene>
    <name evidence="1" type="ORF">ACFFHF_02875</name>
</gene>
<dbReference type="GO" id="GO:0016787">
    <property type="term" value="F:hydrolase activity"/>
    <property type="evidence" value="ECO:0007669"/>
    <property type="project" value="UniProtKB-KW"/>
</dbReference>
<dbReference type="PANTHER" id="PTHR31793">
    <property type="entry name" value="4-HYDROXYBENZOYL-COA THIOESTERASE FAMILY MEMBER"/>
    <property type="match status" value="1"/>
</dbReference>
<dbReference type="SUPFAM" id="SSF54637">
    <property type="entry name" value="Thioesterase/thiol ester dehydrase-isomerase"/>
    <property type="match status" value="1"/>
</dbReference>
<proteinExistence type="predicted"/>